<evidence type="ECO:0000313" key="8">
    <source>
        <dbReference type="EMBL" id="EIW74949.1"/>
    </source>
</evidence>
<evidence type="ECO:0000313" key="9">
    <source>
        <dbReference type="Proteomes" id="UP000053558"/>
    </source>
</evidence>
<organism evidence="8 9">
    <name type="scientific">Coniophora puteana (strain RWD-64-598)</name>
    <name type="common">Brown rot fungus</name>
    <dbReference type="NCBI Taxonomy" id="741705"/>
    <lineage>
        <taxon>Eukaryota</taxon>
        <taxon>Fungi</taxon>
        <taxon>Dikarya</taxon>
        <taxon>Basidiomycota</taxon>
        <taxon>Agaricomycotina</taxon>
        <taxon>Agaricomycetes</taxon>
        <taxon>Agaricomycetidae</taxon>
        <taxon>Boletales</taxon>
        <taxon>Coniophorineae</taxon>
        <taxon>Coniophoraceae</taxon>
        <taxon>Coniophora</taxon>
    </lineage>
</organism>
<keyword evidence="9" id="KW-1185">Reference proteome</keyword>
<dbReference type="AlphaFoldDB" id="A0A5M3M6I8"/>
<proteinExistence type="inferred from homology"/>
<dbReference type="Proteomes" id="UP000053558">
    <property type="component" value="Unassembled WGS sequence"/>
</dbReference>
<dbReference type="Pfam" id="PF00067">
    <property type="entry name" value="p450"/>
    <property type="match status" value="1"/>
</dbReference>
<dbReference type="InterPro" id="IPR002403">
    <property type="entry name" value="Cyt_P450_E_grp-IV"/>
</dbReference>
<dbReference type="GO" id="GO:0005506">
    <property type="term" value="F:iron ion binding"/>
    <property type="evidence" value="ECO:0007669"/>
    <property type="project" value="InterPro"/>
</dbReference>
<keyword evidence="7" id="KW-0503">Monooxygenase</keyword>
<evidence type="ECO:0000256" key="2">
    <source>
        <dbReference type="ARBA" id="ARBA00010617"/>
    </source>
</evidence>
<dbReference type="RefSeq" id="XP_007774794.1">
    <property type="nucleotide sequence ID" value="XM_007776604.1"/>
</dbReference>
<gene>
    <name evidence="8" type="ORF">CONPUDRAFT_66667</name>
</gene>
<dbReference type="OrthoDB" id="1844152at2759"/>
<dbReference type="PRINTS" id="PR00465">
    <property type="entry name" value="EP450IV"/>
</dbReference>
<dbReference type="GO" id="GO:0016705">
    <property type="term" value="F:oxidoreductase activity, acting on paired donors, with incorporation or reduction of molecular oxygen"/>
    <property type="evidence" value="ECO:0007669"/>
    <property type="project" value="InterPro"/>
</dbReference>
<dbReference type="GO" id="GO:0004497">
    <property type="term" value="F:monooxygenase activity"/>
    <property type="evidence" value="ECO:0007669"/>
    <property type="project" value="UniProtKB-KW"/>
</dbReference>
<dbReference type="GeneID" id="19208518"/>
<evidence type="ECO:0000256" key="1">
    <source>
        <dbReference type="ARBA" id="ARBA00001971"/>
    </source>
</evidence>
<sequence length="476" mass="54000">GPSSYLGSLSYALKHALRLQPAILEGYLKYGGRPFRIPTVSGWQIILSSPELLKEVGRTSEDVLSFAEWANSSFQTKYTLAHGPHNTQPHIPVIQNRLTRNLVRLFPDIRDEVVAAFDETLMLHNNEWKAIPAHRMALNVSARTINRIFVGLPYCRNPEYVDLCIRFTTDVAKAAIVLKVTPKILRPIVAQYFTKANKNIEHMHTLLGPMITERLRLEAELGDEWMEKPNDLLSWLMDEVPAAERTPYELGRLILIINFAAIHTLSQALFNLATYPIYVSQLREEVTRVVNAEGWSKTALGKMVRLESFLAETMRVDGMFLLSMQRKAMRDVTLSDGTFIPKGAYPAVATHVRHVNTAIYGEDAETFNPWRFLTTKDGVIDSLGDNEDEDTEDQRTVRNKAVTPSEDWLVFGYGRHACPGRFFVVNELKAMLAHVLLSYDIKLTDDAQGNRPANLEFGHNRVANQRAKVMIRRRAD</sequence>
<dbReference type="PANTHER" id="PTHR46206">
    <property type="entry name" value="CYTOCHROME P450"/>
    <property type="match status" value="1"/>
</dbReference>
<keyword evidence="5 6" id="KW-0408">Iron</keyword>
<dbReference type="InterPro" id="IPR017972">
    <property type="entry name" value="Cyt_P450_CS"/>
</dbReference>
<dbReference type="InterPro" id="IPR036396">
    <property type="entry name" value="Cyt_P450_sf"/>
</dbReference>
<keyword evidence="6 7" id="KW-0349">Heme</keyword>
<protein>
    <submittedName>
        <fullName evidence="8">Cytochrome P450</fullName>
    </submittedName>
</protein>
<keyword evidence="4 7" id="KW-0560">Oxidoreductase</keyword>
<dbReference type="PROSITE" id="PS00086">
    <property type="entry name" value="CYTOCHROME_P450"/>
    <property type="match status" value="1"/>
</dbReference>
<evidence type="ECO:0000256" key="5">
    <source>
        <dbReference type="ARBA" id="ARBA00023004"/>
    </source>
</evidence>
<comment type="cofactor">
    <cofactor evidence="1 6">
        <name>heme</name>
        <dbReference type="ChEBI" id="CHEBI:30413"/>
    </cofactor>
</comment>
<dbReference type="Gene3D" id="1.10.630.10">
    <property type="entry name" value="Cytochrome P450"/>
    <property type="match status" value="1"/>
</dbReference>
<comment type="caution">
    <text evidence="8">The sequence shown here is derived from an EMBL/GenBank/DDBJ whole genome shotgun (WGS) entry which is preliminary data.</text>
</comment>
<feature type="binding site" description="axial binding residue" evidence="6">
    <location>
        <position position="418"/>
    </location>
    <ligand>
        <name>heme</name>
        <dbReference type="ChEBI" id="CHEBI:30413"/>
    </ligand>
    <ligandPart>
        <name>Fe</name>
        <dbReference type="ChEBI" id="CHEBI:18248"/>
    </ligandPart>
</feature>
<accession>A0A5M3M6I8</accession>
<dbReference type="KEGG" id="cput:CONPUDRAFT_66667"/>
<evidence type="ECO:0000256" key="6">
    <source>
        <dbReference type="PIRSR" id="PIRSR602403-1"/>
    </source>
</evidence>
<dbReference type="SUPFAM" id="SSF48264">
    <property type="entry name" value="Cytochrome P450"/>
    <property type="match status" value="1"/>
</dbReference>
<evidence type="ECO:0000256" key="4">
    <source>
        <dbReference type="ARBA" id="ARBA00023002"/>
    </source>
</evidence>
<comment type="similarity">
    <text evidence="2 7">Belongs to the cytochrome P450 family.</text>
</comment>
<dbReference type="InterPro" id="IPR001128">
    <property type="entry name" value="Cyt_P450"/>
</dbReference>
<keyword evidence="3 6" id="KW-0479">Metal-binding</keyword>
<reference evidence="9" key="1">
    <citation type="journal article" date="2012" name="Science">
        <title>The Paleozoic origin of enzymatic lignin decomposition reconstructed from 31 fungal genomes.</title>
        <authorList>
            <person name="Floudas D."/>
            <person name="Binder M."/>
            <person name="Riley R."/>
            <person name="Barry K."/>
            <person name="Blanchette R.A."/>
            <person name="Henrissat B."/>
            <person name="Martinez A.T."/>
            <person name="Otillar R."/>
            <person name="Spatafora J.W."/>
            <person name="Yadav J.S."/>
            <person name="Aerts A."/>
            <person name="Benoit I."/>
            <person name="Boyd A."/>
            <person name="Carlson A."/>
            <person name="Copeland A."/>
            <person name="Coutinho P.M."/>
            <person name="de Vries R.P."/>
            <person name="Ferreira P."/>
            <person name="Findley K."/>
            <person name="Foster B."/>
            <person name="Gaskell J."/>
            <person name="Glotzer D."/>
            <person name="Gorecki P."/>
            <person name="Heitman J."/>
            <person name="Hesse C."/>
            <person name="Hori C."/>
            <person name="Igarashi K."/>
            <person name="Jurgens J.A."/>
            <person name="Kallen N."/>
            <person name="Kersten P."/>
            <person name="Kohler A."/>
            <person name="Kuees U."/>
            <person name="Kumar T.K.A."/>
            <person name="Kuo A."/>
            <person name="LaButti K."/>
            <person name="Larrondo L.F."/>
            <person name="Lindquist E."/>
            <person name="Ling A."/>
            <person name="Lombard V."/>
            <person name="Lucas S."/>
            <person name="Lundell T."/>
            <person name="Martin R."/>
            <person name="McLaughlin D.J."/>
            <person name="Morgenstern I."/>
            <person name="Morin E."/>
            <person name="Murat C."/>
            <person name="Nagy L.G."/>
            <person name="Nolan M."/>
            <person name="Ohm R.A."/>
            <person name="Patyshakuliyeva A."/>
            <person name="Rokas A."/>
            <person name="Ruiz-Duenas F.J."/>
            <person name="Sabat G."/>
            <person name="Salamov A."/>
            <person name="Samejima M."/>
            <person name="Schmutz J."/>
            <person name="Slot J.C."/>
            <person name="St John F."/>
            <person name="Stenlid J."/>
            <person name="Sun H."/>
            <person name="Sun S."/>
            <person name="Syed K."/>
            <person name="Tsang A."/>
            <person name="Wiebenga A."/>
            <person name="Young D."/>
            <person name="Pisabarro A."/>
            <person name="Eastwood D.C."/>
            <person name="Martin F."/>
            <person name="Cullen D."/>
            <person name="Grigoriev I.V."/>
            <person name="Hibbett D.S."/>
        </authorList>
    </citation>
    <scope>NUCLEOTIDE SEQUENCE [LARGE SCALE GENOMIC DNA]</scope>
    <source>
        <strain evidence="9">RWD-64-598 SS2</strain>
    </source>
</reference>
<name>A0A5M3M6I8_CONPW</name>
<evidence type="ECO:0000256" key="7">
    <source>
        <dbReference type="RuleBase" id="RU000461"/>
    </source>
</evidence>
<feature type="non-terminal residue" evidence="8">
    <location>
        <position position="1"/>
    </location>
</feature>
<evidence type="ECO:0000256" key="3">
    <source>
        <dbReference type="ARBA" id="ARBA00022723"/>
    </source>
</evidence>
<dbReference type="OMA" id="IEEEGCT"/>
<dbReference type="EMBL" id="JH711590">
    <property type="protein sequence ID" value="EIW74949.1"/>
    <property type="molecule type" value="Genomic_DNA"/>
</dbReference>
<dbReference type="CDD" id="cd11041">
    <property type="entry name" value="CYP503A1-like"/>
    <property type="match status" value="1"/>
</dbReference>
<dbReference type="GO" id="GO:0020037">
    <property type="term" value="F:heme binding"/>
    <property type="evidence" value="ECO:0007669"/>
    <property type="project" value="InterPro"/>
</dbReference>